<feature type="compositionally biased region" description="Polar residues" evidence="1">
    <location>
        <begin position="48"/>
        <end position="63"/>
    </location>
</feature>
<dbReference type="PANTHER" id="PTHR31912">
    <property type="entry name" value="IP13529P"/>
    <property type="match status" value="1"/>
</dbReference>
<feature type="region of interest" description="Disordered" evidence="1">
    <location>
        <begin position="47"/>
        <end position="73"/>
    </location>
</feature>
<dbReference type="AlphaFoldDB" id="A0A9Q1B938"/>
<accession>A0A9Q1B938</accession>
<dbReference type="Proteomes" id="UP001152320">
    <property type="component" value="Unassembled WGS sequence"/>
</dbReference>
<feature type="compositionally biased region" description="Polar residues" evidence="1">
    <location>
        <begin position="837"/>
        <end position="846"/>
    </location>
</feature>
<dbReference type="PROSITE" id="PS00028">
    <property type="entry name" value="ZINC_FINGER_C2H2_1"/>
    <property type="match status" value="1"/>
</dbReference>
<dbReference type="OrthoDB" id="5948273at2759"/>
<evidence type="ECO:0000256" key="1">
    <source>
        <dbReference type="SAM" id="MobiDB-lite"/>
    </source>
</evidence>
<dbReference type="InterPro" id="IPR013087">
    <property type="entry name" value="Znf_C2H2_type"/>
</dbReference>
<keyword evidence="4" id="KW-1185">Reference proteome</keyword>
<name>A0A9Q1B938_HOLLE</name>
<protein>
    <recommendedName>
        <fullName evidence="2">C2H2-type domain-containing protein</fullName>
    </recommendedName>
</protein>
<evidence type="ECO:0000313" key="4">
    <source>
        <dbReference type="Proteomes" id="UP001152320"/>
    </source>
</evidence>
<comment type="caution">
    <text evidence="3">The sequence shown here is derived from an EMBL/GenBank/DDBJ whole genome shotgun (WGS) entry which is preliminary data.</text>
</comment>
<evidence type="ECO:0000259" key="2">
    <source>
        <dbReference type="PROSITE" id="PS00028"/>
    </source>
</evidence>
<gene>
    <name evidence="3" type="ORF">HOLleu_45243</name>
</gene>
<organism evidence="3 4">
    <name type="scientific">Holothuria leucospilota</name>
    <name type="common">Black long sea cucumber</name>
    <name type="synonym">Mertensiothuria leucospilota</name>
    <dbReference type="NCBI Taxonomy" id="206669"/>
    <lineage>
        <taxon>Eukaryota</taxon>
        <taxon>Metazoa</taxon>
        <taxon>Echinodermata</taxon>
        <taxon>Eleutherozoa</taxon>
        <taxon>Echinozoa</taxon>
        <taxon>Holothuroidea</taxon>
        <taxon>Aspidochirotacea</taxon>
        <taxon>Aspidochirotida</taxon>
        <taxon>Holothuriidae</taxon>
        <taxon>Holothuria</taxon>
    </lineage>
</organism>
<dbReference type="PANTHER" id="PTHR31912:SF34">
    <property type="entry name" value="NOTOCHORD-RELATED PROTEIN"/>
    <property type="match status" value="1"/>
</dbReference>
<feature type="domain" description="C2H2-type" evidence="2">
    <location>
        <begin position="21"/>
        <end position="44"/>
    </location>
</feature>
<evidence type="ECO:0000313" key="3">
    <source>
        <dbReference type="EMBL" id="KAJ8017390.1"/>
    </source>
</evidence>
<dbReference type="EMBL" id="JAIZAY010002189">
    <property type="protein sequence ID" value="KAJ8017390.1"/>
    <property type="molecule type" value="Genomic_DNA"/>
</dbReference>
<reference evidence="3" key="1">
    <citation type="submission" date="2021-10" db="EMBL/GenBank/DDBJ databases">
        <title>Tropical sea cucumber genome reveals ecological adaptation and Cuvierian tubules defense mechanism.</title>
        <authorList>
            <person name="Chen T."/>
        </authorList>
    </citation>
    <scope>NUCLEOTIDE SEQUENCE</scope>
    <source>
        <strain evidence="3">Nanhai2018</strain>
        <tissue evidence="3">Muscle</tissue>
    </source>
</reference>
<proteinExistence type="predicted"/>
<feature type="region of interest" description="Disordered" evidence="1">
    <location>
        <begin position="828"/>
        <end position="862"/>
    </location>
</feature>
<sequence>MRLFHHLQLIHCGEQNFRVTCGINNCQTSYQIINSLKKHIRRKHGVSYLTSSEGPAQRPSTTNSHDDGNDQGEDLAAELNFSSTPDVTINNPCGSENRSDLLKTFMMMQLKMKHLHAVPGSVINFVTSEILELLKSYNEKLFDELNCSAQKSEANCSNSCLNNVLDMLKRNQDSVVELLLSGSTCNAQYDFARTNLGLVEGKQCILGKTGSKEDFYYYVPILKNIEFLLRNRDILAEVKNGHKQKKDAYMYDYCDGSLFAESELFSKDPNALQIQLYYDDFETVNPIGTYTKKHKLSACYFTLGNIRPKFRSKLKLIQLVWLCKAELVKKCGLGNVATPLVSDLIQLETTGIQIPIDGVVEVFKGTVTMVVADNLASHGIGGFNESFSGLRICRFCMCTSQELSLGTPPNNFVERTPASYDEQIQLIKDDDHMKTTYGLRRNSKLNCLQYFHVTHGLPPDLGHDLFEGVCPDILGKVLTHFIDEQIISLKKINDIISSFPYMASDKSNRPSALLWSSGRLIVKQKAAQMWCLIRLLFIMVGNVIPIGNDYWQLLLHLREICDIAASPAHSVDTITYLEGTVFDFLELYIALFPHEKLTPKMHYLQHYSKQIQKFGPLSSCWTLRYEAKHSVFKNVVRSTQNMKNIAYTLTMRHQLKQAIAFASEEIIAEEVTYSGGHILKISDMPSHQQSIIKCEIGDVSEVYCVKAIHSEQRHFFIGCCLVTNIMNNLCQFKIKRACGIKLPLNTKLQRFDDEWNDWVDISSMELAHGMKIKVLFLGTQCDSSPGSHQSHNPDSDSTILLEESSSCDDELESAVFDLSPATCTLSRIMEDDPFPPSTSNSTQSTGIVLPTLARQEDVSDEE</sequence>